<sequence>MKKITDKARKSFQKRHWWKWILGIIVGTFLFLGIVVGAAAWYVKSHGPEIKEKLLAKLNENLDGELVIGQLVPEFFNGFPNLSLRLEDVHLKDKKFASHHKELLKAGSVEISVNAMALLRKKIDIVKIGINDASVYILTDSTGYSNTAIFKSKDNKPDGTRKSMPQLRRFSMQNVKFTADNQLRNKLFVYDIKKLKGGLDYHSGGFSASAGLRTFAESMSFNKSHGSFMDHKMVEGNFDVDYDSAKKELVVNPRRLDIGGEKFIIGAKFTFGDKSAPFEIHLITKEIVWKNASGLLANNIREKLDMFAIEKPIFVTCDIVGDLSSEQDPLILVKAKCRDNTLHSPGGNVYKCAFDGLFTNRLVAGKGTVDENSSIILTNFSGEYGTIPFKMSRFSIDNLVDPIAKGKVSGNFPVDRINSVIDKELLLFKSGTAAFNVDFVADINNYKLIRPLVKGKVDVIGGELDYVPRNMKFRNVNIDLLFTDQELQIRKLGMNTGKSVFNVSGQIDNFLKLYYNDPKLLKADISLYSQEFFLAEMLSYIEPKKAKKKVVKKPGNFTNELAEFIDQSNLNIALKVDKLHFRNFLASDVRAKVTVSDEKIQIQNTRLNHADGTMIVHGLLNRGQKTNPYTMDATITGVNIRKFFGEFDNFGMKTLTGKNLSGKFYMTAKLNGNIRENGTLQPNSMQGTVDFTLKKGGLQHFEPLKNIGKFAFPHRNLDTILFKDLSGSFTFKGDKVHIAPLFISSSLLNMDISGTYSFGKGTLMYVDVPLRDPKRDKGITNAEELAKRRNRGVVVHLLAADDDKTGDVKIKLALGKNRNQNKEEP</sequence>
<proteinExistence type="predicted"/>
<evidence type="ECO:0000259" key="2">
    <source>
        <dbReference type="Pfam" id="PF05170"/>
    </source>
</evidence>
<dbReference type="PANTHER" id="PTHR30441:SF8">
    <property type="entry name" value="DUF748 DOMAIN-CONTAINING PROTEIN"/>
    <property type="match status" value="1"/>
</dbReference>
<keyword evidence="1" id="KW-1133">Transmembrane helix</keyword>
<keyword evidence="1" id="KW-0472">Membrane</keyword>
<feature type="domain" description="AsmA" evidence="2">
    <location>
        <begin position="21"/>
        <end position="156"/>
    </location>
</feature>
<accession>A0A972FRD4</accession>
<dbReference type="InterPro" id="IPR007844">
    <property type="entry name" value="AsmA"/>
</dbReference>
<keyword evidence="4" id="KW-1185">Reference proteome</keyword>
<dbReference type="RefSeq" id="WP_169526102.1">
    <property type="nucleotide sequence ID" value="NZ_JAAMPU010000098.1"/>
</dbReference>
<evidence type="ECO:0000256" key="1">
    <source>
        <dbReference type="SAM" id="Phobius"/>
    </source>
</evidence>
<comment type="caution">
    <text evidence="3">The sequence shown here is derived from an EMBL/GenBank/DDBJ whole genome shotgun (WGS) entry which is preliminary data.</text>
</comment>
<organism evidence="3 4">
    <name type="scientific">Flavobacterium silvaticum</name>
    <dbReference type="NCBI Taxonomy" id="1852020"/>
    <lineage>
        <taxon>Bacteria</taxon>
        <taxon>Pseudomonadati</taxon>
        <taxon>Bacteroidota</taxon>
        <taxon>Flavobacteriia</taxon>
        <taxon>Flavobacteriales</taxon>
        <taxon>Flavobacteriaceae</taxon>
        <taxon>Flavobacterium</taxon>
    </lineage>
</organism>
<dbReference type="GO" id="GO:0005886">
    <property type="term" value="C:plasma membrane"/>
    <property type="evidence" value="ECO:0007669"/>
    <property type="project" value="TreeGrafter"/>
</dbReference>
<dbReference type="PANTHER" id="PTHR30441">
    <property type="entry name" value="DUF748 DOMAIN-CONTAINING PROTEIN"/>
    <property type="match status" value="1"/>
</dbReference>
<dbReference type="AlphaFoldDB" id="A0A972FRD4"/>
<dbReference type="Proteomes" id="UP000712080">
    <property type="component" value="Unassembled WGS sequence"/>
</dbReference>
<keyword evidence="1" id="KW-0812">Transmembrane</keyword>
<feature type="transmembrane region" description="Helical" evidence="1">
    <location>
        <begin position="20"/>
        <end position="43"/>
    </location>
</feature>
<dbReference type="Pfam" id="PF05170">
    <property type="entry name" value="AsmA"/>
    <property type="match status" value="1"/>
</dbReference>
<name>A0A972FRD4_9FLAO</name>
<protein>
    <submittedName>
        <fullName evidence="3">AsmA family protein</fullName>
    </submittedName>
</protein>
<gene>
    <name evidence="3" type="ORF">G6047_03560</name>
</gene>
<dbReference type="InterPro" id="IPR052894">
    <property type="entry name" value="AsmA-related"/>
</dbReference>
<reference evidence="3" key="1">
    <citation type="submission" date="2020-02" db="EMBL/GenBank/DDBJ databases">
        <title>Flavobacterium sp. genome.</title>
        <authorList>
            <person name="Jung H.S."/>
            <person name="Baek J.H."/>
            <person name="Jeon C.O."/>
        </authorList>
    </citation>
    <scope>NUCLEOTIDE SEQUENCE</scope>
    <source>
        <strain evidence="3">SE-s28</strain>
    </source>
</reference>
<dbReference type="EMBL" id="JAAMPU010000098">
    <property type="protein sequence ID" value="NMH27098.1"/>
    <property type="molecule type" value="Genomic_DNA"/>
</dbReference>
<evidence type="ECO:0000313" key="4">
    <source>
        <dbReference type="Proteomes" id="UP000712080"/>
    </source>
</evidence>
<evidence type="ECO:0000313" key="3">
    <source>
        <dbReference type="EMBL" id="NMH27098.1"/>
    </source>
</evidence>
<dbReference type="GO" id="GO:0090313">
    <property type="term" value="P:regulation of protein targeting to membrane"/>
    <property type="evidence" value="ECO:0007669"/>
    <property type="project" value="TreeGrafter"/>
</dbReference>